<dbReference type="Gene3D" id="3.10.450.50">
    <property type="match status" value="1"/>
</dbReference>
<dbReference type="Pfam" id="PF13474">
    <property type="entry name" value="SnoaL_3"/>
    <property type="match status" value="1"/>
</dbReference>
<reference evidence="2 5" key="3">
    <citation type="journal article" date="2019" name="Nat. Med.">
        <title>A library of human gut bacterial isolates paired with longitudinal multiomics data enables mechanistic microbiome research.</title>
        <authorList>
            <person name="Poyet M."/>
            <person name="Groussin M."/>
            <person name="Gibbons S.M."/>
            <person name="Avila-Pacheco J."/>
            <person name="Jiang X."/>
            <person name="Kearney S.M."/>
            <person name="Perrotta A.R."/>
            <person name="Berdy B."/>
            <person name="Zhao S."/>
            <person name="Lieberman T.D."/>
            <person name="Swanson P.K."/>
            <person name="Smith M."/>
            <person name="Roesemann S."/>
            <person name="Alexander J.E."/>
            <person name="Rich S.A."/>
            <person name="Livny J."/>
            <person name="Vlamakis H."/>
            <person name="Clish C."/>
            <person name="Bullock K."/>
            <person name="Deik A."/>
            <person name="Scott J."/>
            <person name="Pierce K.A."/>
            <person name="Xavier R.J."/>
            <person name="Alm E.J."/>
        </authorList>
    </citation>
    <scope>NUCLEOTIDE SEQUENCE [LARGE SCALE GENOMIC DNA]</scope>
    <source>
        <strain evidence="2 5">BIOML-A2</strain>
    </source>
</reference>
<dbReference type="GO" id="GO:0005886">
    <property type="term" value="C:plasma membrane"/>
    <property type="evidence" value="ECO:0007669"/>
    <property type="project" value="TreeGrafter"/>
</dbReference>
<dbReference type="Proteomes" id="UP000474718">
    <property type="component" value="Unassembled WGS sequence"/>
</dbReference>
<dbReference type="EMBL" id="FQVY01000003">
    <property type="protein sequence ID" value="SHG34948.1"/>
    <property type="molecule type" value="Genomic_DNA"/>
</dbReference>
<reference evidence="3" key="2">
    <citation type="submission" date="2016-11" db="EMBL/GenBank/DDBJ databases">
        <authorList>
            <person name="Varghese N."/>
            <person name="Submissions S."/>
        </authorList>
    </citation>
    <scope>NUCLEOTIDE SEQUENCE</scope>
    <source>
        <strain evidence="3">DSM 4029</strain>
    </source>
</reference>
<name>A0AAQ1MEI3_9FIRM</name>
<evidence type="ECO:0000313" key="5">
    <source>
        <dbReference type="Proteomes" id="UP000474718"/>
    </source>
</evidence>
<protein>
    <submittedName>
        <fullName evidence="2 3">Diguanylate cyclase</fullName>
    </submittedName>
</protein>
<dbReference type="InterPro" id="IPR050469">
    <property type="entry name" value="Diguanylate_Cyclase"/>
</dbReference>
<sequence length="315" mass="35328">MNGPQTPEEFCRFLWHQYLEERRYDFLAEVVDPALSVIGTGAHEVSRNVQAFEAAMARESGEWNGTFLIKDQWYQTTALSDGCCLVIGELVVRESTGDGIPYDLHFRFTMVLRKGDGGWKLVHVHQSVPDPNQTQDEFFPHRMVEQTGQQIIYNLRHDSLTGLLNRLYLTETASRLIGNGPQGWLLVLDIDHFKDINDSLGHPFGDKVLISLAQSVKSAFSQAVAGRVGGDEFVVYLPGEMPQAALERLLARFKGDWEESQQALQAGRPITVSIGISQCPRDGADYETLWQRADEALYTAKKGGRNQVCIRRGGE</sequence>
<evidence type="ECO:0000313" key="4">
    <source>
        <dbReference type="Proteomes" id="UP000184089"/>
    </source>
</evidence>
<gene>
    <name evidence="2" type="ORF">GT747_12085</name>
    <name evidence="3" type="ORF">SAMN05444424_2203</name>
</gene>
<dbReference type="GO" id="GO:0043709">
    <property type="term" value="P:cell adhesion involved in single-species biofilm formation"/>
    <property type="evidence" value="ECO:0007669"/>
    <property type="project" value="TreeGrafter"/>
</dbReference>
<dbReference type="CDD" id="cd01949">
    <property type="entry name" value="GGDEF"/>
    <property type="match status" value="1"/>
</dbReference>
<keyword evidence="5" id="KW-1185">Reference proteome</keyword>
<dbReference type="Proteomes" id="UP000184089">
    <property type="component" value="Unassembled WGS sequence"/>
</dbReference>
<evidence type="ECO:0000313" key="2">
    <source>
        <dbReference type="EMBL" id="MZL70489.1"/>
    </source>
</evidence>
<dbReference type="InterPro" id="IPR029787">
    <property type="entry name" value="Nucleotide_cyclase"/>
</dbReference>
<dbReference type="PANTHER" id="PTHR45138:SF24">
    <property type="entry name" value="DIGUANYLATE CYCLASE DGCC-RELATED"/>
    <property type="match status" value="1"/>
</dbReference>
<feature type="domain" description="GGDEF" evidence="1">
    <location>
        <begin position="181"/>
        <end position="313"/>
    </location>
</feature>
<dbReference type="GO" id="GO:0052621">
    <property type="term" value="F:diguanylate cyclase activity"/>
    <property type="evidence" value="ECO:0007669"/>
    <property type="project" value="TreeGrafter"/>
</dbReference>
<dbReference type="GO" id="GO:1902201">
    <property type="term" value="P:negative regulation of bacterial-type flagellum-dependent cell motility"/>
    <property type="evidence" value="ECO:0007669"/>
    <property type="project" value="TreeGrafter"/>
</dbReference>
<dbReference type="PROSITE" id="PS50887">
    <property type="entry name" value="GGDEF"/>
    <property type="match status" value="1"/>
</dbReference>
<dbReference type="SMART" id="SM00267">
    <property type="entry name" value="GGDEF"/>
    <property type="match status" value="1"/>
</dbReference>
<dbReference type="InterPro" id="IPR000160">
    <property type="entry name" value="GGDEF_dom"/>
</dbReference>
<dbReference type="Gene3D" id="3.30.70.270">
    <property type="match status" value="1"/>
</dbReference>
<evidence type="ECO:0000259" key="1">
    <source>
        <dbReference type="PROSITE" id="PS50887"/>
    </source>
</evidence>
<dbReference type="InterPro" id="IPR037401">
    <property type="entry name" value="SnoaL-like"/>
</dbReference>
<reference evidence="4" key="1">
    <citation type="submission" date="2016-11" db="EMBL/GenBank/DDBJ databases">
        <authorList>
            <person name="Jaros S."/>
            <person name="Januszkiewicz K."/>
            <person name="Wedrychowicz H."/>
        </authorList>
    </citation>
    <scope>NUCLEOTIDE SEQUENCE [LARGE SCALE GENOMIC DNA]</scope>
    <source>
        <strain evidence="4">DSM 4029</strain>
    </source>
</reference>
<dbReference type="SUPFAM" id="SSF54427">
    <property type="entry name" value="NTF2-like"/>
    <property type="match status" value="1"/>
</dbReference>
<dbReference type="RefSeq" id="WP_021658103.1">
    <property type="nucleotide sequence ID" value="NZ_FQVY01000003.1"/>
</dbReference>
<dbReference type="InterPro" id="IPR032710">
    <property type="entry name" value="NTF2-like_dom_sf"/>
</dbReference>
<dbReference type="SUPFAM" id="SSF55073">
    <property type="entry name" value="Nucleotide cyclase"/>
    <property type="match status" value="1"/>
</dbReference>
<organism evidence="3 4">
    <name type="scientific">Bittarella massiliensis</name>
    <name type="common">ex Durand et al. 2017</name>
    <dbReference type="NCBI Taxonomy" id="1720313"/>
    <lineage>
        <taxon>Bacteria</taxon>
        <taxon>Bacillati</taxon>
        <taxon>Bacillota</taxon>
        <taxon>Clostridia</taxon>
        <taxon>Eubacteriales</taxon>
        <taxon>Oscillospiraceae</taxon>
        <taxon>Bittarella (ex Durand et al. 2017)</taxon>
    </lineage>
</organism>
<dbReference type="NCBIfam" id="TIGR00254">
    <property type="entry name" value="GGDEF"/>
    <property type="match status" value="1"/>
</dbReference>
<dbReference type="Pfam" id="PF00990">
    <property type="entry name" value="GGDEF"/>
    <property type="match status" value="1"/>
</dbReference>
<dbReference type="PANTHER" id="PTHR45138">
    <property type="entry name" value="REGULATORY COMPONENTS OF SENSORY TRANSDUCTION SYSTEM"/>
    <property type="match status" value="1"/>
</dbReference>
<dbReference type="AlphaFoldDB" id="A0AAQ1MEI3"/>
<dbReference type="EMBL" id="WWVX01000008">
    <property type="protein sequence ID" value="MZL70489.1"/>
    <property type="molecule type" value="Genomic_DNA"/>
</dbReference>
<dbReference type="InterPro" id="IPR043128">
    <property type="entry name" value="Rev_trsase/Diguanyl_cyclase"/>
</dbReference>
<accession>A0AAQ1MEI3</accession>
<evidence type="ECO:0000313" key="3">
    <source>
        <dbReference type="EMBL" id="SHG34948.1"/>
    </source>
</evidence>
<proteinExistence type="predicted"/>
<comment type="caution">
    <text evidence="3">The sequence shown here is derived from an EMBL/GenBank/DDBJ whole genome shotgun (WGS) entry which is preliminary data.</text>
</comment>